<evidence type="ECO:0000256" key="2">
    <source>
        <dbReference type="ARBA" id="ARBA00022723"/>
    </source>
</evidence>
<dbReference type="SUPFAM" id="SSF56281">
    <property type="entry name" value="Metallo-hydrolase/oxidoreductase"/>
    <property type="match status" value="1"/>
</dbReference>
<accession>A0A6B0YTL7</accession>
<proteinExistence type="inferred from homology"/>
<dbReference type="Pfam" id="PF00753">
    <property type="entry name" value="Lactamase_B"/>
    <property type="match status" value="1"/>
</dbReference>
<dbReference type="GO" id="GO:0046872">
    <property type="term" value="F:metal ion binding"/>
    <property type="evidence" value="ECO:0007669"/>
    <property type="project" value="UniProtKB-KW"/>
</dbReference>
<dbReference type="PANTHER" id="PTHR42978">
    <property type="entry name" value="QUORUM-QUENCHING LACTONASE YTNP-RELATED-RELATED"/>
    <property type="match status" value="1"/>
</dbReference>
<comment type="similarity">
    <text evidence="1">Belongs to the metallo-beta-lactamase superfamily.</text>
</comment>
<evidence type="ECO:0000259" key="5">
    <source>
        <dbReference type="SMART" id="SM00849"/>
    </source>
</evidence>
<keyword evidence="4" id="KW-0862">Zinc</keyword>
<dbReference type="InterPro" id="IPR036866">
    <property type="entry name" value="RibonucZ/Hydroxyglut_hydro"/>
</dbReference>
<evidence type="ECO:0000256" key="4">
    <source>
        <dbReference type="ARBA" id="ARBA00022833"/>
    </source>
</evidence>
<dbReference type="AlphaFoldDB" id="A0A6B0YTL7"/>
<reference evidence="6" key="1">
    <citation type="submission" date="2019-09" db="EMBL/GenBank/DDBJ databases">
        <title>Characterisation of the sponge microbiome using genome-centric metagenomics.</title>
        <authorList>
            <person name="Engelberts J.P."/>
            <person name="Robbins S.J."/>
            <person name="De Goeij J.M."/>
            <person name="Aranda M."/>
            <person name="Bell S.C."/>
            <person name="Webster N.S."/>
        </authorList>
    </citation>
    <scope>NUCLEOTIDE SEQUENCE</scope>
    <source>
        <strain evidence="6">SB0664_bin_27</strain>
    </source>
</reference>
<keyword evidence="2" id="KW-0479">Metal-binding</keyword>
<dbReference type="EMBL" id="VXRG01000079">
    <property type="protein sequence ID" value="MXY93671.1"/>
    <property type="molecule type" value="Genomic_DNA"/>
</dbReference>
<name>A0A6B0YTL7_9CHLR</name>
<dbReference type="SMART" id="SM00849">
    <property type="entry name" value="Lactamase_B"/>
    <property type="match status" value="1"/>
</dbReference>
<dbReference type="InterPro" id="IPR051013">
    <property type="entry name" value="MBL_superfamily_lactonases"/>
</dbReference>
<keyword evidence="3 6" id="KW-0378">Hydrolase</keyword>
<evidence type="ECO:0000256" key="1">
    <source>
        <dbReference type="ARBA" id="ARBA00007749"/>
    </source>
</evidence>
<dbReference type="InterPro" id="IPR001279">
    <property type="entry name" value="Metallo-B-lactamas"/>
</dbReference>
<gene>
    <name evidence="6" type="ORF">F4Y42_09500</name>
</gene>
<organism evidence="6">
    <name type="scientific">Caldilineaceae bacterium SB0664_bin_27</name>
    <dbReference type="NCBI Taxonomy" id="2605260"/>
    <lineage>
        <taxon>Bacteria</taxon>
        <taxon>Bacillati</taxon>
        <taxon>Chloroflexota</taxon>
        <taxon>Caldilineae</taxon>
        <taxon>Caldilineales</taxon>
        <taxon>Caldilineaceae</taxon>
    </lineage>
</organism>
<protein>
    <submittedName>
        <fullName evidence="6">MBL fold metallo-hydrolase</fullName>
    </submittedName>
</protein>
<evidence type="ECO:0000313" key="6">
    <source>
        <dbReference type="EMBL" id="MXY93671.1"/>
    </source>
</evidence>
<feature type="domain" description="Metallo-beta-lactamase" evidence="5">
    <location>
        <begin position="51"/>
        <end position="266"/>
    </location>
</feature>
<dbReference type="Gene3D" id="3.60.15.10">
    <property type="entry name" value="Ribonuclease Z/Hydroxyacylglutathione hydrolase-like"/>
    <property type="match status" value="1"/>
</dbReference>
<evidence type="ECO:0000256" key="3">
    <source>
        <dbReference type="ARBA" id="ARBA00022801"/>
    </source>
</evidence>
<sequence>MPYSFEVGSIPCHIVSDGQQLIDGGSFFGLVPRVLWERIIRPDEKNRIPAQMRCLLVESPGGLILVDTGQGDKITAEYRNRFGMDSSNRRLESDLRRVGFGPEDVDIVLLTHLHADHCGGNTRLRDPADAESEIVPTFPNARYLIQRVEMAEASFPNERTRGHYFPENWEPLRRTGQLEVIDGDQELAGGVRLVSVPGHTGSMQVVWVEDAGESLLFLGDACSWAAHLERLAWVPAFDLEPMRSIEGKRKLRQQAEEKDTLLVFQHDSQVVTGRVRAGERGVRVEPEITEVAWAKGR</sequence>
<comment type="caution">
    <text evidence="6">The sequence shown here is derived from an EMBL/GenBank/DDBJ whole genome shotgun (WGS) entry which is preliminary data.</text>
</comment>
<dbReference type="GO" id="GO:0016787">
    <property type="term" value="F:hydrolase activity"/>
    <property type="evidence" value="ECO:0007669"/>
    <property type="project" value="UniProtKB-KW"/>
</dbReference>